<evidence type="ECO:0000256" key="5">
    <source>
        <dbReference type="ARBA" id="ARBA00022833"/>
    </source>
</evidence>
<feature type="compositionally biased region" description="Polar residues" evidence="10">
    <location>
        <begin position="15"/>
        <end position="27"/>
    </location>
</feature>
<keyword evidence="8" id="KW-0804">Transcription</keyword>
<keyword evidence="9" id="KW-0539">Nucleus</keyword>
<reference evidence="13" key="3">
    <citation type="journal article" date="2018" name="Mol. Plant Microbe Interact.">
        <title>Genome sequence resources for the wheat stripe rust pathogen (Puccinia striiformis f. sp. tritici) and the barley stripe rust pathogen (Puccinia striiformis f. sp. hordei).</title>
        <authorList>
            <person name="Xia C."/>
            <person name="Wang M."/>
            <person name="Yin C."/>
            <person name="Cornejo O.E."/>
            <person name="Hulbert S.H."/>
            <person name="Chen X."/>
        </authorList>
    </citation>
    <scope>NUCLEOTIDE SEQUENCE [LARGE SCALE GENOMIC DNA]</scope>
    <source>
        <strain evidence="13">93TX-2</strain>
    </source>
</reference>
<evidence type="ECO:0000256" key="3">
    <source>
        <dbReference type="ARBA" id="ARBA00022723"/>
    </source>
</evidence>
<evidence type="ECO:0000256" key="8">
    <source>
        <dbReference type="ARBA" id="ARBA00023163"/>
    </source>
</evidence>
<sequence>MSQAPRSQRSRARSIYSQAPSQSTHRSTNSKKHRTCPRCGSRKWRRDPNRGVVVCGEGHVLEGFLRESTEQTEASQYAVRKRRLSAAPKQRKFYVAKAAYQDQRARVLLVQGLTLLIRKQIEALIKIINAPPQLEEVARTLWQAYVSVLNLDDSLFTPDVPSSPVIPSSRSGDDSQSSSDPDIPHITPRQARHNPASDSQGGVSARSKTHLTPEALKAITQEHSESSDQSSDDSSSSSAASSSDDSQGPSQQNDKPRRSRRSRHRAHAENIHLHPRMVVTICTVYLACLKLRLPIVLQDLINFITTKQVPYIGFIHSIPVEVQQKMNRPVMQSLSAEVEITTVVFSSRPFPWIGLHLSSIIEHFPGRQSVGLVTRKYYSELALLVLRFSKNFLLPDPLQLLALHLVRKLDQYFLTLNPLTRKASSTSLKTTELRGRPMAGNKSLSVFRIQMIKYPPEWFVMAVVFIVARSAIVASASDDSTSSDYEPSSDEDEKEPDRMFQLVMKTMPDLDQWYDDLTQKIKLDEDKNPQTLWEKNLTELNSKEIDSYIGFAQDFLLKDQPEPNDMSFKNQFFPLLSSSRLNLNEDSTGRERGNEEDTEAGQMTDDNTQQRDPRPEDQPTNRGGNTGKNKQETRDQATVQKLLTQLLLTRGSEIIGCSIANHSHLEEFVKVYDFMNSFLTKKM</sequence>
<comment type="similarity">
    <text evidence="2">Belongs to the RRN7/TAF1B family.</text>
</comment>
<dbReference type="VEuPathDB" id="FungiDB:PSHT_08741"/>
<evidence type="ECO:0000256" key="2">
    <source>
        <dbReference type="ARBA" id="ARBA00006899"/>
    </source>
</evidence>
<evidence type="ECO:0000259" key="11">
    <source>
        <dbReference type="Pfam" id="PF20644"/>
    </source>
</evidence>
<dbReference type="InterPro" id="IPR033599">
    <property type="entry name" value="TAF1B/Rrn7"/>
</dbReference>
<dbReference type="PANTHER" id="PTHR31576">
    <property type="entry name" value="TATA BOX-BINDING PROTEIN-ASSOCIATED FACTOR RNA POLYMERASE I SUBUNIT B"/>
    <property type="match status" value="1"/>
</dbReference>
<protein>
    <recommendedName>
        <fullName evidence="11">Rrn7/TAF1B N-terminal cyclin domain-containing protein</fullName>
    </recommendedName>
</protein>
<dbReference type="GO" id="GO:0001164">
    <property type="term" value="F:RNA polymerase I core promoter sequence-specific DNA binding"/>
    <property type="evidence" value="ECO:0007669"/>
    <property type="project" value="InterPro"/>
</dbReference>
<dbReference type="EMBL" id="PKSM01000118">
    <property type="protein sequence ID" value="POW10524.1"/>
    <property type="molecule type" value="Genomic_DNA"/>
</dbReference>
<feature type="domain" description="Rrn7/TAF1B N-terminal cyclin" evidence="11">
    <location>
        <begin position="224"/>
        <end position="319"/>
    </location>
</feature>
<feature type="region of interest" description="Disordered" evidence="10">
    <location>
        <begin position="1"/>
        <end position="42"/>
    </location>
</feature>
<evidence type="ECO:0000256" key="4">
    <source>
        <dbReference type="ARBA" id="ARBA00022771"/>
    </source>
</evidence>
<dbReference type="GO" id="GO:0070860">
    <property type="term" value="C:RNA polymerase I core factor complex"/>
    <property type="evidence" value="ECO:0007669"/>
    <property type="project" value="InterPro"/>
</dbReference>
<evidence type="ECO:0000256" key="10">
    <source>
        <dbReference type="SAM" id="MobiDB-lite"/>
    </source>
</evidence>
<dbReference type="GO" id="GO:0008270">
    <property type="term" value="F:zinc ion binding"/>
    <property type="evidence" value="ECO:0007669"/>
    <property type="project" value="UniProtKB-KW"/>
</dbReference>
<keyword evidence="7" id="KW-0238">DNA-binding</keyword>
<feature type="compositionally biased region" description="Low complexity" evidence="10">
    <location>
        <begin position="227"/>
        <end position="247"/>
    </location>
</feature>
<reference evidence="12 13" key="1">
    <citation type="submission" date="2017-12" db="EMBL/GenBank/DDBJ databases">
        <title>Gene loss provides genomic basis for host adaptation in cereal stripe rust fungi.</title>
        <authorList>
            <person name="Xia C."/>
        </authorList>
    </citation>
    <scope>NUCLEOTIDE SEQUENCE [LARGE SCALE GENOMIC DNA]</scope>
    <source>
        <strain evidence="12 13">93TX-2</strain>
    </source>
</reference>
<comment type="caution">
    <text evidence="12">The sequence shown here is derived from an EMBL/GenBank/DDBJ whole genome shotgun (WGS) entry which is preliminary data.</text>
</comment>
<evidence type="ECO:0000313" key="12">
    <source>
        <dbReference type="EMBL" id="POW10524.1"/>
    </source>
</evidence>
<accession>A0A2S4VLU3</accession>
<evidence type="ECO:0000256" key="6">
    <source>
        <dbReference type="ARBA" id="ARBA00023015"/>
    </source>
</evidence>
<evidence type="ECO:0000256" key="7">
    <source>
        <dbReference type="ARBA" id="ARBA00023125"/>
    </source>
</evidence>
<keyword evidence="3" id="KW-0479">Metal-binding</keyword>
<dbReference type="Pfam" id="PF20644">
    <property type="entry name" value="Rrn7_cyclin_N"/>
    <property type="match status" value="1"/>
</dbReference>
<feature type="region of interest" description="Disordered" evidence="10">
    <location>
        <begin position="221"/>
        <end position="269"/>
    </location>
</feature>
<feature type="compositionally biased region" description="Low complexity" evidence="10">
    <location>
        <begin position="158"/>
        <end position="181"/>
    </location>
</feature>
<keyword evidence="6" id="KW-0805">Transcription regulation</keyword>
<reference evidence="13" key="2">
    <citation type="journal article" date="2018" name="BMC Genomics">
        <title>Genomic insights into host adaptation between the wheat stripe rust pathogen (Puccinia striiformis f. sp. tritici) and the barley stripe rust pathogen (Puccinia striiformis f. sp. hordei).</title>
        <authorList>
            <person name="Xia C."/>
            <person name="Wang M."/>
            <person name="Yin C."/>
            <person name="Cornejo O.E."/>
            <person name="Hulbert S.H."/>
            <person name="Chen X."/>
        </authorList>
    </citation>
    <scope>NUCLEOTIDE SEQUENCE [LARGE SCALE GENOMIC DNA]</scope>
    <source>
        <strain evidence="13">93TX-2</strain>
    </source>
</reference>
<feature type="compositionally biased region" description="Basic residues" evidence="10">
    <location>
        <begin position="257"/>
        <end position="266"/>
    </location>
</feature>
<keyword evidence="13" id="KW-1185">Reference proteome</keyword>
<organism evidence="12 13">
    <name type="scientific">Puccinia striiformis</name>
    <dbReference type="NCBI Taxonomy" id="27350"/>
    <lineage>
        <taxon>Eukaryota</taxon>
        <taxon>Fungi</taxon>
        <taxon>Dikarya</taxon>
        <taxon>Basidiomycota</taxon>
        <taxon>Pucciniomycotina</taxon>
        <taxon>Pucciniomycetes</taxon>
        <taxon>Pucciniales</taxon>
        <taxon>Pucciniaceae</taxon>
        <taxon>Puccinia</taxon>
    </lineage>
</organism>
<dbReference type="InterPro" id="IPR048540">
    <property type="entry name" value="Rrn7_cyclin_N"/>
</dbReference>
<comment type="subcellular location">
    <subcellularLocation>
        <location evidence="1">Nucleus</location>
        <location evidence="1">Nucleolus</location>
    </subcellularLocation>
</comment>
<dbReference type="AlphaFoldDB" id="A0A2S4VLU3"/>
<dbReference type="OrthoDB" id="428577at2759"/>
<dbReference type="Proteomes" id="UP000238274">
    <property type="component" value="Unassembled WGS sequence"/>
</dbReference>
<evidence type="ECO:0000313" key="13">
    <source>
        <dbReference type="Proteomes" id="UP000238274"/>
    </source>
</evidence>
<feature type="compositionally biased region" description="Basic and acidic residues" evidence="10">
    <location>
        <begin position="608"/>
        <end position="619"/>
    </location>
</feature>
<feature type="region of interest" description="Disordered" evidence="10">
    <location>
        <begin position="157"/>
        <end position="209"/>
    </location>
</feature>
<dbReference type="VEuPathDB" id="FungiDB:PSTT_08539"/>
<keyword evidence="5" id="KW-0862">Zinc</keyword>
<keyword evidence="4" id="KW-0863">Zinc-finger</keyword>
<evidence type="ECO:0000256" key="1">
    <source>
        <dbReference type="ARBA" id="ARBA00004604"/>
    </source>
</evidence>
<proteinExistence type="inferred from homology"/>
<gene>
    <name evidence="12" type="ORF">PSHT_08741</name>
</gene>
<feature type="region of interest" description="Disordered" evidence="10">
    <location>
        <begin position="579"/>
        <end position="636"/>
    </location>
</feature>
<name>A0A2S4VLU3_9BASI</name>
<dbReference type="PANTHER" id="PTHR31576:SF2">
    <property type="entry name" value="TATA BOX-BINDING PROTEIN-ASSOCIATED FACTOR RNA POLYMERASE I SUBUNIT B"/>
    <property type="match status" value="1"/>
</dbReference>
<feature type="compositionally biased region" description="Basic residues" evidence="10">
    <location>
        <begin position="28"/>
        <end position="42"/>
    </location>
</feature>
<dbReference type="GO" id="GO:0042790">
    <property type="term" value="P:nucleolar large rRNA transcription by RNA polymerase I"/>
    <property type="evidence" value="ECO:0007669"/>
    <property type="project" value="TreeGrafter"/>
</dbReference>
<evidence type="ECO:0000256" key="9">
    <source>
        <dbReference type="ARBA" id="ARBA00023242"/>
    </source>
</evidence>